<proteinExistence type="predicted"/>
<accession>A6J3H2</accession>
<evidence type="ECO:0000313" key="1">
    <source>
        <dbReference type="EMBL" id="EDL76454.1"/>
    </source>
</evidence>
<dbReference type="EMBL" id="CH473974">
    <property type="protein sequence ID" value="EDL76454.1"/>
    <property type="molecule type" value="Genomic_DNA"/>
</dbReference>
<reference evidence="2" key="1">
    <citation type="submission" date="2005-09" db="EMBL/GenBank/DDBJ databases">
        <authorList>
            <person name="Mural R.J."/>
            <person name="Li P.W."/>
            <person name="Adams M.D."/>
            <person name="Amanatides P.G."/>
            <person name="Baden-Tillson H."/>
            <person name="Barnstead M."/>
            <person name="Chin S.H."/>
            <person name="Dew I."/>
            <person name="Evans C.A."/>
            <person name="Ferriera S."/>
            <person name="Flanigan M."/>
            <person name="Fosler C."/>
            <person name="Glodek A."/>
            <person name="Gu Z."/>
            <person name="Holt R.A."/>
            <person name="Jennings D."/>
            <person name="Kraft C.L."/>
            <person name="Lu F."/>
            <person name="Nguyen T."/>
            <person name="Nusskern D.R."/>
            <person name="Pfannkoch C.M."/>
            <person name="Sitter C."/>
            <person name="Sutton G.G."/>
            <person name="Venter J.C."/>
            <person name="Wang Z."/>
            <person name="Woodage T."/>
            <person name="Zheng X.H."/>
            <person name="Zhong F."/>
        </authorList>
    </citation>
    <scope>NUCLEOTIDE SEQUENCE [LARGE SCALE GENOMIC DNA]</scope>
    <source>
        <strain>BN</strain>
        <strain evidence="2">Sprague-Dawley</strain>
    </source>
</reference>
<protein>
    <submittedName>
        <fullName evidence="1">RCG49444</fullName>
    </submittedName>
</protein>
<dbReference type="AlphaFoldDB" id="A6J3H2"/>
<sequence>MITVNFHLLGPAALQSAFWDPELFLGHRRLDYGHLKH</sequence>
<evidence type="ECO:0000313" key="2">
    <source>
        <dbReference type="Proteomes" id="UP000234681"/>
    </source>
</evidence>
<organism evidence="1 2">
    <name type="scientific">Rattus norvegicus</name>
    <name type="common">Rat</name>
    <dbReference type="NCBI Taxonomy" id="10116"/>
    <lineage>
        <taxon>Eukaryota</taxon>
        <taxon>Metazoa</taxon>
        <taxon>Chordata</taxon>
        <taxon>Craniata</taxon>
        <taxon>Vertebrata</taxon>
        <taxon>Euteleostomi</taxon>
        <taxon>Mammalia</taxon>
        <taxon>Eutheria</taxon>
        <taxon>Euarchontoglires</taxon>
        <taxon>Glires</taxon>
        <taxon>Rodentia</taxon>
        <taxon>Myomorpha</taxon>
        <taxon>Muroidea</taxon>
        <taxon>Muridae</taxon>
        <taxon>Murinae</taxon>
        <taxon>Rattus</taxon>
    </lineage>
</organism>
<gene>
    <name evidence="1" type="ORF">rCG_49444</name>
</gene>
<dbReference type="Proteomes" id="UP000234681">
    <property type="component" value="Chromosome 18"/>
</dbReference>
<name>A6J3H2_RAT</name>